<evidence type="ECO:0000259" key="2">
    <source>
        <dbReference type="Pfam" id="PF05299"/>
    </source>
</evidence>
<keyword evidence="4" id="KW-0645">Protease</keyword>
<evidence type="ECO:0000256" key="1">
    <source>
        <dbReference type="SAM" id="SignalP"/>
    </source>
</evidence>
<dbReference type="GO" id="GO:0008237">
    <property type="term" value="F:metallopeptidase activity"/>
    <property type="evidence" value="ECO:0007669"/>
    <property type="project" value="UniProtKB-KW"/>
</dbReference>
<dbReference type="Proteomes" id="UP000182961">
    <property type="component" value="Unassembled WGS sequence"/>
</dbReference>
<keyword evidence="5" id="KW-1185">Reference proteome</keyword>
<dbReference type="SUPFAM" id="SSF55486">
    <property type="entry name" value="Metalloproteases ('zincins'), catalytic domain"/>
    <property type="match status" value="1"/>
</dbReference>
<feature type="signal peptide" evidence="1">
    <location>
        <begin position="1"/>
        <end position="22"/>
    </location>
</feature>
<accession>A0A1I4WPR0</accession>
<dbReference type="InterPro" id="IPR027268">
    <property type="entry name" value="Peptidase_M4/M1_CTD_sf"/>
</dbReference>
<organism evidence="4 5">
    <name type="scientific">Flavobacterium succinicans</name>
    <dbReference type="NCBI Taxonomy" id="29536"/>
    <lineage>
        <taxon>Bacteria</taxon>
        <taxon>Pseudomonadati</taxon>
        <taxon>Bacteroidota</taxon>
        <taxon>Flavobacteriia</taxon>
        <taxon>Flavobacteriales</taxon>
        <taxon>Flavobacteriaceae</taxon>
        <taxon>Flavobacterium</taxon>
    </lineage>
</organism>
<dbReference type="InterPro" id="IPR040756">
    <property type="entry name" value="Peptidase_M61_N"/>
</dbReference>
<name>A0A1I4WPR0_9FLAO</name>
<gene>
    <name evidence="4" type="ORF">SAMN05444143_10752</name>
</gene>
<keyword evidence="4" id="KW-0482">Metalloprotease</keyword>
<dbReference type="Pfam" id="PF17899">
    <property type="entry name" value="Peptidase_M61_N"/>
    <property type="match status" value="1"/>
</dbReference>
<dbReference type="AlphaFoldDB" id="A0A1I4WPR0"/>
<evidence type="ECO:0000313" key="4">
    <source>
        <dbReference type="EMBL" id="SFN15801.1"/>
    </source>
</evidence>
<dbReference type="EMBL" id="FOUT01000007">
    <property type="protein sequence ID" value="SFN15801.1"/>
    <property type="molecule type" value="Genomic_DNA"/>
</dbReference>
<protein>
    <submittedName>
        <fullName evidence="4">Predicted metalloprotease, contains C-terminal PDZ domain</fullName>
    </submittedName>
</protein>
<evidence type="ECO:0000313" key="5">
    <source>
        <dbReference type="Proteomes" id="UP000182961"/>
    </source>
</evidence>
<dbReference type="Gene3D" id="1.10.390.10">
    <property type="entry name" value="Neutral Protease Domain 2"/>
    <property type="match status" value="1"/>
</dbReference>
<dbReference type="Pfam" id="PF05299">
    <property type="entry name" value="Peptidase_M61"/>
    <property type="match status" value="1"/>
</dbReference>
<dbReference type="InterPro" id="IPR007963">
    <property type="entry name" value="Peptidase_M61_catalytic"/>
</dbReference>
<dbReference type="Gene3D" id="2.60.40.3650">
    <property type="match status" value="1"/>
</dbReference>
<feature type="domain" description="Peptidase M61 N-terminal" evidence="3">
    <location>
        <begin position="30"/>
        <end position="210"/>
    </location>
</feature>
<proteinExistence type="predicted"/>
<feature type="chain" id="PRO_5010260570" evidence="1">
    <location>
        <begin position="23"/>
        <end position="616"/>
    </location>
</feature>
<sequence>MKKLVILLFLSQVMLWSCSTSTPTNEVSATLDLVNVSNDKVKVVVKPAAFDASTITFQVPKIIPGTYALQDYGRYIEDFKALDKDGKTLPVTKKDVNTWVITDAKKLDHVEYLVNDTFDQEVVQMSKNETVAFSPAGTNILKGQNFYLNLGGFVGYFENQQEKPFVLTIEHPKDLTGTTAMVDEDTSDTKDVFKTTRYATLIDSPIMYAKPDISTFTIDDMEVVLHVYSPRNTKVTSKFLMPALQKTMIAQKEFLGAINTTKRYAVLVYLTARTEDDAQGTGALEHNSSTTGTFEDDMQATGLEHTISHEFFHTLTPLNVHSKEIQFFDFNTPKMSEHLWMYEGFTEYFSVLFKTNKRMANEQALYDVIADKINFASTLYSDTMSLTEVSKNVVDPVVNKQFGNFYNKGTLAAMCLDIIIREKSNGKRGILSVMGELSKLYGAEKAFKDEELIPIFTKLTYPEVGVFLQNHVVQNKPIDYGSYLAKVGVSLKKVKVPVQMAFSLGTTTYFKVDSKTNKVFITTLDGKNEFLKAVGFQDNDEIVDLRGIKPEGPDSGKLASILAFNLKDGDDYTAKVIRKGKTIDLKGKVKLNQVDGNKIEFTDASKAKLKDQWLYN</sequence>
<dbReference type="GO" id="GO:0006508">
    <property type="term" value="P:proteolysis"/>
    <property type="evidence" value="ECO:0007669"/>
    <property type="project" value="UniProtKB-KW"/>
</dbReference>
<dbReference type="RefSeq" id="WP_024980872.1">
    <property type="nucleotide sequence ID" value="NZ_CBCRUM010000013.1"/>
</dbReference>
<evidence type="ECO:0000259" key="3">
    <source>
        <dbReference type="Pfam" id="PF17899"/>
    </source>
</evidence>
<reference evidence="5" key="1">
    <citation type="submission" date="2016-10" db="EMBL/GenBank/DDBJ databases">
        <authorList>
            <person name="Varghese N."/>
            <person name="Submissions S."/>
        </authorList>
    </citation>
    <scope>NUCLEOTIDE SEQUENCE [LARGE SCALE GENOMIC DNA]</scope>
    <source>
        <strain evidence="5">DSM 4002</strain>
    </source>
</reference>
<dbReference type="eggNOG" id="COG3975">
    <property type="taxonomic scope" value="Bacteria"/>
</dbReference>
<keyword evidence="1" id="KW-0732">Signal</keyword>
<feature type="domain" description="Peptidase M61 catalytic" evidence="2">
    <location>
        <begin position="306"/>
        <end position="411"/>
    </location>
</feature>
<keyword evidence="4" id="KW-0378">Hydrolase</keyword>